<dbReference type="PROSITE" id="PS51779">
    <property type="entry name" value="POTRA"/>
    <property type="match status" value="2"/>
</dbReference>
<dbReference type="InterPro" id="IPR034746">
    <property type="entry name" value="POTRA"/>
</dbReference>
<reference evidence="10" key="2">
    <citation type="submission" date="2021-04" db="EMBL/GenBank/DDBJ databases">
        <authorList>
            <person name="Gilroy R."/>
        </authorList>
    </citation>
    <scope>NUCLEOTIDE SEQUENCE</scope>
    <source>
        <strain evidence="10">ChiHecec2B26-446</strain>
    </source>
</reference>
<accession>A0A9D1TPG3</accession>
<dbReference type="AlphaFoldDB" id="A0A9D1TPG3"/>
<dbReference type="InterPro" id="IPR023707">
    <property type="entry name" value="OM_assembly_BamA"/>
</dbReference>
<comment type="subcellular location">
    <subcellularLocation>
        <location evidence="1">Membrane</location>
    </subcellularLocation>
</comment>
<dbReference type="GO" id="GO:0071709">
    <property type="term" value="P:membrane assembly"/>
    <property type="evidence" value="ECO:0007669"/>
    <property type="project" value="InterPro"/>
</dbReference>
<dbReference type="Gene3D" id="2.40.160.50">
    <property type="entry name" value="membrane protein fhac: a member of the omp85/tpsb transporter family"/>
    <property type="match status" value="1"/>
</dbReference>
<dbReference type="InterPro" id="IPR000184">
    <property type="entry name" value="Bac_surfAg_D15"/>
</dbReference>
<gene>
    <name evidence="10" type="primary">bamA</name>
    <name evidence="10" type="ORF">H9894_05590</name>
</gene>
<reference evidence="10" key="1">
    <citation type="journal article" date="2021" name="PeerJ">
        <title>Extensive microbial diversity within the chicken gut microbiome revealed by metagenomics and culture.</title>
        <authorList>
            <person name="Gilroy R."/>
            <person name="Ravi A."/>
            <person name="Getino M."/>
            <person name="Pursley I."/>
            <person name="Horton D.L."/>
            <person name="Alikhan N.F."/>
            <person name="Baker D."/>
            <person name="Gharbi K."/>
            <person name="Hall N."/>
            <person name="Watson M."/>
            <person name="Adriaenssens E.M."/>
            <person name="Foster-Nyarko E."/>
            <person name="Jarju S."/>
            <person name="Secka A."/>
            <person name="Antonio M."/>
            <person name="Oren A."/>
            <person name="Chaudhuri R.R."/>
            <person name="La Ragione R."/>
            <person name="Hildebrand F."/>
            <person name="Pallen M.J."/>
        </authorList>
    </citation>
    <scope>NUCLEOTIDE SEQUENCE</scope>
    <source>
        <strain evidence="10">ChiHecec2B26-446</strain>
    </source>
</reference>
<evidence type="ECO:0000256" key="5">
    <source>
        <dbReference type="ARBA" id="ARBA00022737"/>
    </source>
</evidence>
<evidence type="ECO:0000313" key="11">
    <source>
        <dbReference type="Proteomes" id="UP000886752"/>
    </source>
</evidence>
<evidence type="ECO:0000256" key="1">
    <source>
        <dbReference type="ARBA" id="ARBA00004370"/>
    </source>
</evidence>
<dbReference type="Gene3D" id="3.10.20.310">
    <property type="entry name" value="membrane protein fhac"/>
    <property type="match status" value="5"/>
</dbReference>
<feature type="domain" description="POTRA" evidence="9">
    <location>
        <begin position="260"/>
        <end position="338"/>
    </location>
</feature>
<dbReference type="InterPro" id="IPR039910">
    <property type="entry name" value="D15-like"/>
</dbReference>
<dbReference type="NCBIfam" id="TIGR03303">
    <property type="entry name" value="OM_YaeT"/>
    <property type="match status" value="1"/>
</dbReference>
<dbReference type="Pfam" id="PF01103">
    <property type="entry name" value="Omp85"/>
    <property type="match status" value="1"/>
</dbReference>
<dbReference type="Pfam" id="PF07244">
    <property type="entry name" value="POTRA"/>
    <property type="match status" value="5"/>
</dbReference>
<evidence type="ECO:0000313" key="10">
    <source>
        <dbReference type="EMBL" id="HIW00648.1"/>
    </source>
</evidence>
<evidence type="ECO:0000256" key="7">
    <source>
        <dbReference type="ARBA" id="ARBA00023237"/>
    </source>
</evidence>
<evidence type="ECO:0000256" key="4">
    <source>
        <dbReference type="ARBA" id="ARBA00022729"/>
    </source>
</evidence>
<keyword evidence="7" id="KW-0998">Cell outer membrane</keyword>
<comment type="caution">
    <text evidence="10">The sequence shown here is derived from an EMBL/GenBank/DDBJ whole genome shotgun (WGS) entry which is preliminary data.</text>
</comment>
<evidence type="ECO:0000259" key="9">
    <source>
        <dbReference type="PROSITE" id="PS51779"/>
    </source>
</evidence>
<dbReference type="PANTHER" id="PTHR12815">
    <property type="entry name" value="SORTING AND ASSEMBLY MACHINERY SAMM50 PROTEIN FAMILY MEMBER"/>
    <property type="match status" value="1"/>
</dbReference>
<dbReference type="GO" id="GO:0009279">
    <property type="term" value="C:cell outer membrane"/>
    <property type="evidence" value="ECO:0007669"/>
    <property type="project" value="UniProtKB-UniRule"/>
</dbReference>
<keyword evidence="5" id="KW-0677">Repeat</keyword>
<feature type="domain" description="POTRA" evidence="9">
    <location>
        <begin position="516"/>
        <end position="589"/>
    </location>
</feature>
<sequence length="928" mass="104677">MTRLSRSRLFSLWVISALLFVLVGVQPAQAAGKTVLVLPFAVQAGPELPDGPRVVPQTIVEKLAARGFRPVAMQRANSLFQASGLKSIDLAAARELGVQAGADLVIYGAFTQKDRGFTMDTRLVPVSGASPVPARFERPSMSDFAEATTQLAARAEVALNPVQAQPAAAPAPAPAPERPASPQLVPMRLSTGGLADVQVRGLRNMDPEVVLMRMTIRKGDAPDANAINEEVKRLWEMGYFTDVQAHMEGNVLVFDVVEKPRIDNIIIEGADAIDQEDILAAMTTRKGNVLNEQTLAEDLQRITELYRKEGYYLAKPSYRIEDRPDRRGNLLFISIKEGNKLYITEVKVDGLKELDQDDMTKYMALRERGIFSWITGSGVLKEEYLERDTNAIAAYGLNEGYVDMQVGAPEVDYREDGIHIIFPVSEGPRYKINEVSFAGDVLDTQENMEKLVEIDEWKNENEYFSLTVMQEDAKRLQNYYNDMGYAYAEVDTRVVKPDDKPDTVNVCYVINKRQKIFIRRLLVEGNQKTRDNVILREMRLGDGDPYEGAKLRRSTERLNRLRYFSALDTELVPTESEDQVDLKVKVKEGNTGALMAGIGYSTYFDVGVNASIMERNLFGRGYQLALSGFFSWRRTSGTLTFNNPRVYDTDLSFGNDLYYLHDYWDSFTRDTIGDTIRFAYPIGEYTSVGVSYRLERYEIYDVDDNASPYITDYKGVNWTSAFGARITRDTTDDRDRPTRGTIARIWGEWGGGGLGGTDNFVKVVGDWQGFYSFNPTNTIHVRARLGAVFQNTGSRIPVFERFYVGGMDTVRGYSYRDASPRSTDPRYDNDVIGGDRMGVANFEYVWTFQKDMGLAIVPFFDIGFNYSSDDGQKLKFDFDENWVYSAGLELRWRSPMGDLRIAYGIPLKKDFDGERETGRLEFSMGQFF</sequence>
<evidence type="ECO:0000256" key="6">
    <source>
        <dbReference type="ARBA" id="ARBA00023136"/>
    </source>
</evidence>
<dbReference type="InterPro" id="IPR010827">
    <property type="entry name" value="BamA/TamA_POTRA"/>
</dbReference>
<keyword evidence="3" id="KW-0812">Transmembrane</keyword>
<dbReference type="Gene3D" id="3.40.50.10610">
    <property type="entry name" value="ABC-type transport auxiliary lipoprotein component"/>
    <property type="match status" value="1"/>
</dbReference>
<protein>
    <recommendedName>
        <fullName evidence="8">Outer membrane protein assembly factor BamA</fullName>
    </recommendedName>
</protein>
<keyword evidence="6" id="KW-0472">Membrane</keyword>
<dbReference type="Proteomes" id="UP000886752">
    <property type="component" value="Unassembled WGS sequence"/>
</dbReference>
<name>A0A9D1TPG3_9BACT</name>
<keyword evidence="2" id="KW-1134">Transmembrane beta strand</keyword>
<dbReference type="EMBL" id="DXHV01000057">
    <property type="protein sequence ID" value="HIW00648.1"/>
    <property type="molecule type" value="Genomic_DNA"/>
</dbReference>
<keyword evidence="4" id="KW-0732">Signal</keyword>
<proteinExistence type="predicted"/>
<dbReference type="PANTHER" id="PTHR12815:SF47">
    <property type="entry name" value="TRANSLOCATION AND ASSEMBLY MODULE SUBUNIT TAMA"/>
    <property type="match status" value="1"/>
</dbReference>
<evidence type="ECO:0000256" key="8">
    <source>
        <dbReference type="NCBIfam" id="TIGR03303"/>
    </source>
</evidence>
<evidence type="ECO:0000256" key="3">
    <source>
        <dbReference type="ARBA" id="ARBA00022692"/>
    </source>
</evidence>
<evidence type="ECO:0000256" key="2">
    <source>
        <dbReference type="ARBA" id="ARBA00022452"/>
    </source>
</evidence>
<organism evidence="10 11">
    <name type="scientific">Candidatus Desulfovibrio intestinipullorum</name>
    <dbReference type="NCBI Taxonomy" id="2838536"/>
    <lineage>
        <taxon>Bacteria</taxon>
        <taxon>Pseudomonadati</taxon>
        <taxon>Thermodesulfobacteriota</taxon>
        <taxon>Desulfovibrionia</taxon>
        <taxon>Desulfovibrionales</taxon>
        <taxon>Desulfovibrionaceae</taxon>
        <taxon>Desulfovibrio</taxon>
    </lineage>
</organism>
<dbReference type="PIRSF" id="PIRSF006076">
    <property type="entry name" value="OM_assembly_OMP85"/>
    <property type="match status" value="1"/>
</dbReference>